<evidence type="ECO:0000313" key="3">
    <source>
        <dbReference type="Proteomes" id="UP001516400"/>
    </source>
</evidence>
<name>A0ABD2MRP9_9CUCU</name>
<gene>
    <name evidence="2" type="ORF">HHI36_008212</name>
</gene>
<protein>
    <submittedName>
        <fullName evidence="2">Uncharacterized protein</fullName>
    </submittedName>
</protein>
<dbReference type="Proteomes" id="UP001516400">
    <property type="component" value="Unassembled WGS sequence"/>
</dbReference>
<evidence type="ECO:0000313" key="2">
    <source>
        <dbReference type="EMBL" id="KAL3269131.1"/>
    </source>
</evidence>
<proteinExistence type="predicted"/>
<reference evidence="2 3" key="1">
    <citation type="journal article" date="2021" name="BMC Biol.">
        <title>Horizontally acquired antibacterial genes associated with adaptive radiation of ladybird beetles.</title>
        <authorList>
            <person name="Li H.S."/>
            <person name="Tang X.F."/>
            <person name="Huang Y.H."/>
            <person name="Xu Z.Y."/>
            <person name="Chen M.L."/>
            <person name="Du X.Y."/>
            <person name="Qiu B.Y."/>
            <person name="Chen P.T."/>
            <person name="Zhang W."/>
            <person name="Slipinski A."/>
            <person name="Escalona H.E."/>
            <person name="Waterhouse R.M."/>
            <person name="Zwick A."/>
            <person name="Pang H."/>
        </authorList>
    </citation>
    <scope>NUCLEOTIDE SEQUENCE [LARGE SCALE GENOMIC DNA]</scope>
    <source>
        <strain evidence="2">SYSU2018</strain>
    </source>
</reference>
<organism evidence="2 3">
    <name type="scientific">Cryptolaemus montrouzieri</name>
    <dbReference type="NCBI Taxonomy" id="559131"/>
    <lineage>
        <taxon>Eukaryota</taxon>
        <taxon>Metazoa</taxon>
        <taxon>Ecdysozoa</taxon>
        <taxon>Arthropoda</taxon>
        <taxon>Hexapoda</taxon>
        <taxon>Insecta</taxon>
        <taxon>Pterygota</taxon>
        <taxon>Neoptera</taxon>
        <taxon>Endopterygota</taxon>
        <taxon>Coleoptera</taxon>
        <taxon>Polyphaga</taxon>
        <taxon>Cucujiformia</taxon>
        <taxon>Coccinelloidea</taxon>
        <taxon>Coccinellidae</taxon>
        <taxon>Scymninae</taxon>
        <taxon>Scymnini</taxon>
        <taxon>Cryptolaemus</taxon>
    </lineage>
</organism>
<feature type="compositionally biased region" description="Basic and acidic residues" evidence="1">
    <location>
        <begin position="120"/>
        <end position="132"/>
    </location>
</feature>
<evidence type="ECO:0000256" key="1">
    <source>
        <dbReference type="SAM" id="MobiDB-lite"/>
    </source>
</evidence>
<sequence>MENGFMKSQYQKTAKGAKASYLRKPLKPRISLFANIAKTALLKFQENVQNQDLMNRLLASSNPYISTLKRTQTKEKCLLPDEVKNLLILKEKVEAIKEQSHERDLEKSVGIIDPSSREISMEEGSIMEKDTSLEDSDVEEC</sequence>
<comment type="caution">
    <text evidence="2">The sequence shown here is derived from an EMBL/GenBank/DDBJ whole genome shotgun (WGS) entry which is preliminary data.</text>
</comment>
<keyword evidence="3" id="KW-1185">Reference proteome</keyword>
<dbReference type="AlphaFoldDB" id="A0ABD2MRP9"/>
<accession>A0ABD2MRP9</accession>
<feature type="region of interest" description="Disordered" evidence="1">
    <location>
        <begin position="120"/>
        <end position="141"/>
    </location>
</feature>
<dbReference type="EMBL" id="JABFTP020000021">
    <property type="protein sequence ID" value="KAL3269131.1"/>
    <property type="molecule type" value="Genomic_DNA"/>
</dbReference>